<dbReference type="InterPro" id="IPR054098">
    <property type="entry name" value="NGO1945-like_C"/>
</dbReference>
<dbReference type="InterPro" id="IPR044922">
    <property type="entry name" value="DUF2063_N_sf"/>
</dbReference>
<keyword evidence="4" id="KW-1185">Reference proteome</keyword>
<evidence type="ECO:0000259" key="1">
    <source>
        <dbReference type="Pfam" id="PF09836"/>
    </source>
</evidence>
<dbReference type="AlphaFoldDB" id="A0A0F6YNG5"/>
<name>A0A0F6YNG5_9BACT</name>
<dbReference type="STRING" id="927083.DB32_007559"/>
<dbReference type="RefSeq" id="WP_053237379.1">
    <property type="nucleotide sequence ID" value="NZ_CP011125.1"/>
</dbReference>
<dbReference type="KEGG" id="samy:DB32_007559"/>
<dbReference type="EMBL" id="CP011125">
    <property type="protein sequence ID" value="AKF10410.1"/>
    <property type="molecule type" value="Genomic_DNA"/>
</dbReference>
<dbReference type="InterPro" id="IPR018640">
    <property type="entry name" value="DUF2063"/>
</dbReference>
<reference evidence="3 4" key="1">
    <citation type="submission" date="2015-03" db="EMBL/GenBank/DDBJ databases">
        <title>Genome assembly of Sandaracinus amylolyticus DSM 53668.</title>
        <authorList>
            <person name="Sharma G."/>
            <person name="Subramanian S."/>
        </authorList>
    </citation>
    <scope>NUCLEOTIDE SEQUENCE [LARGE SCALE GENOMIC DNA]</scope>
    <source>
        <strain evidence="3 4">DSM 53668</strain>
    </source>
</reference>
<dbReference type="Proteomes" id="UP000034883">
    <property type="component" value="Chromosome"/>
</dbReference>
<proteinExistence type="predicted"/>
<dbReference type="Pfam" id="PF09836">
    <property type="entry name" value="DUF2063"/>
    <property type="match status" value="1"/>
</dbReference>
<gene>
    <name evidence="3" type="ORF">DB32_007559</name>
</gene>
<sequence length="236" mass="26014">MTVADLQRAMQRVCFDAAPSREDLALVGSERALLYRELVRSRLRELVSKVLPKTEAALGRARTSALFDAFLAEAPPRSRFFREVIPELVAFALPRVEGHARDVLLLESTRWELAWRAGEVHGDVVELDLEKIPVAHPTLRVLALGHAVHRDVEPPPAGAFFVCVHRRPDHVVETRTLDATSFALVRAWARGDRPAIDGVREVLAAEGRAPDQAFVEKMSALLTALLEAGALLGSRA</sequence>
<dbReference type="Gene3D" id="1.10.150.690">
    <property type="entry name" value="DUF2063"/>
    <property type="match status" value="1"/>
</dbReference>
<evidence type="ECO:0000313" key="3">
    <source>
        <dbReference type="EMBL" id="AKF10410.1"/>
    </source>
</evidence>
<organism evidence="3 4">
    <name type="scientific">Sandaracinus amylolyticus</name>
    <dbReference type="NCBI Taxonomy" id="927083"/>
    <lineage>
        <taxon>Bacteria</taxon>
        <taxon>Pseudomonadati</taxon>
        <taxon>Myxococcota</taxon>
        <taxon>Polyangia</taxon>
        <taxon>Polyangiales</taxon>
        <taxon>Sandaracinaceae</taxon>
        <taxon>Sandaracinus</taxon>
    </lineage>
</organism>
<evidence type="ECO:0000259" key="2">
    <source>
        <dbReference type="Pfam" id="PF22106"/>
    </source>
</evidence>
<feature type="domain" description="NGO1945-like C-terminal" evidence="2">
    <location>
        <begin position="146"/>
        <end position="225"/>
    </location>
</feature>
<protein>
    <submittedName>
        <fullName evidence="3">Uncharacterized protein</fullName>
    </submittedName>
</protein>
<evidence type="ECO:0000313" key="4">
    <source>
        <dbReference type="Proteomes" id="UP000034883"/>
    </source>
</evidence>
<dbReference type="Pfam" id="PF22106">
    <property type="entry name" value="NGO1945_C"/>
    <property type="match status" value="1"/>
</dbReference>
<feature type="domain" description="Putative DNA-binding" evidence="1">
    <location>
        <begin position="6"/>
        <end position="91"/>
    </location>
</feature>
<accession>A0A0F6YNG5</accession>